<keyword evidence="1" id="KW-1133">Transmembrane helix</keyword>
<sequence length="162" mass="18717">MIQSFWNSVRLPKKEAMFQLNRNGMTHTISYLFILLALLFMPDMIYSVLYLESSLTEVSRGQYLVQMFVFYPLFIIFLILIGVSVLAGVCLLMRKAMGRKLTYQQLWKMTAYASTLPLILSVLLKTLAVPDGVSALLFFTVFFYMMYQMIAIYPKTPTKRSS</sequence>
<dbReference type="EMBL" id="JADZSC010000004">
    <property type="protein sequence ID" value="MBH0231699.1"/>
    <property type="molecule type" value="Genomic_DNA"/>
</dbReference>
<reference evidence="2 3" key="1">
    <citation type="journal article" date="2005" name="Int. J. Syst. Evol. Microbiol.">
        <title>Halobacillus yeomjeoni sp. nov., isolated from a marine solar saltern in Korea.</title>
        <authorList>
            <person name="Yoon J.H."/>
            <person name="Kang S.J."/>
            <person name="Lee C.H."/>
            <person name="Oh H.W."/>
            <person name="Oh T.K."/>
        </authorList>
    </citation>
    <scope>NUCLEOTIDE SEQUENCE [LARGE SCALE GENOMIC DNA]</scope>
    <source>
        <strain evidence="2 3">KCTC 3957</strain>
    </source>
</reference>
<feature type="transmembrane region" description="Helical" evidence="1">
    <location>
        <begin position="133"/>
        <end position="153"/>
    </location>
</feature>
<feature type="transmembrane region" description="Helical" evidence="1">
    <location>
        <begin position="106"/>
        <end position="127"/>
    </location>
</feature>
<dbReference type="AlphaFoldDB" id="A0A931HYD6"/>
<evidence type="ECO:0000256" key="1">
    <source>
        <dbReference type="SAM" id="Phobius"/>
    </source>
</evidence>
<accession>A0A931HYD6</accession>
<dbReference type="InterPro" id="IPR009574">
    <property type="entry name" value="DUF1189"/>
</dbReference>
<dbReference type="RefSeq" id="WP_197318331.1">
    <property type="nucleotide sequence ID" value="NZ_JADZSC010000004.1"/>
</dbReference>
<keyword evidence="3" id="KW-1185">Reference proteome</keyword>
<keyword evidence="1" id="KW-0812">Transmembrane</keyword>
<protein>
    <submittedName>
        <fullName evidence="2">DUF1189 family protein</fullName>
    </submittedName>
</protein>
<dbReference type="Proteomes" id="UP000614490">
    <property type="component" value="Unassembled WGS sequence"/>
</dbReference>
<keyword evidence="1" id="KW-0472">Membrane</keyword>
<proteinExistence type="predicted"/>
<evidence type="ECO:0000313" key="2">
    <source>
        <dbReference type="EMBL" id="MBH0231699.1"/>
    </source>
</evidence>
<comment type="caution">
    <text evidence="2">The sequence shown here is derived from an EMBL/GenBank/DDBJ whole genome shotgun (WGS) entry which is preliminary data.</text>
</comment>
<dbReference type="Pfam" id="PF06691">
    <property type="entry name" value="DUF1189"/>
    <property type="match status" value="1"/>
</dbReference>
<evidence type="ECO:0000313" key="3">
    <source>
        <dbReference type="Proteomes" id="UP000614490"/>
    </source>
</evidence>
<name>A0A931HYD6_9BACI</name>
<organism evidence="2 3">
    <name type="scientific">Halobacillus yeomjeoni</name>
    <dbReference type="NCBI Taxonomy" id="311194"/>
    <lineage>
        <taxon>Bacteria</taxon>
        <taxon>Bacillati</taxon>
        <taxon>Bacillota</taxon>
        <taxon>Bacilli</taxon>
        <taxon>Bacillales</taxon>
        <taxon>Bacillaceae</taxon>
        <taxon>Halobacillus</taxon>
    </lineage>
</organism>
<feature type="transmembrane region" description="Helical" evidence="1">
    <location>
        <begin position="29"/>
        <end position="49"/>
    </location>
</feature>
<gene>
    <name evidence="2" type="ORF">H0267_15920</name>
</gene>
<feature type="transmembrane region" description="Helical" evidence="1">
    <location>
        <begin position="69"/>
        <end position="94"/>
    </location>
</feature>